<organism evidence="10 11">
    <name type="scientific">Hydrogenimonas cancrithermarum</name>
    <dbReference type="NCBI Taxonomy" id="2993563"/>
    <lineage>
        <taxon>Bacteria</taxon>
        <taxon>Pseudomonadati</taxon>
        <taxon>Campylobacterota</taxon>
        <taxon>Epsilonproteobacteria</taxon>
        <taxon>Campylobacterales</taxon>
        <taxon>Hydrogenimonadaceae</taxon>
        <taxon>Hydrogenimonas</taxon>
    </lineage>
</organism>
<keyword evidence="3" id="KW-0349">Heme</keyword>
<name>A0ABM8FLL4_9BACT</name>
<dbReference type="InterPro" id="IPR036136">
    <property type="entry name" value="Nit/Sulf_reduc_fer-like_dom_sf"/>
</dbReference>
<dbReference type="PROSITE" id="PS00365">
    <property type="entry name" value="NIR_SIR"/>
    <property type="match status" value="1"/>
</dbReference>
<keyword evidence="7" id="KW-0411">Iron-sulfur</keyword>
<keyword evidence="6" id="KW-0408">Iron</keyword>
<dbReference type="SUPFAM" id="SSF56014">
    <property type="entry name" value="Nitrite and sulphite reductase 4Fe-4S domain-like"/>
    <property type="match status" value="2"/>
</dbReference>
<dbReference type="EMBL" id="AP027370">
    <property type="protein sequence ID" value="BDY13248.1"/>
    <property type="molecule type" value="Genomic_DNA"/>
</dbReference>
<dbReference type="PANTHER" id="PTHR32439:SF0">
    <property type="entry name" value="FERREDOXIN--NITRITE REDUCTASE, CHLOROPLASTIC"/>
    <property type="match status" value="1"/>
</dbReference>
<evidence type="ECO:0000256" key="4">
    <source>
        <dbReference type="ARBA" id="ARBA00022723"/>
    </source>
</evidence>
<dbReference type="InterPro" id="IPR045854">
    <property type="entry name" value="NO2/SO3_Rdtase_4Fe4S_sf"/>
</dbReference>
<dbReference type="Pfam" id="PF01077">
    <property type="entry name" value="NIR_SIR"/>
    <property type="match status" value="1"/>
</dbReference>
<dbReference type="RefSeq" id="WP_286336208.1">
    <property type="nucleotide sequence ID" value="NZ_AP027370.1"/>
</dbReference>
<feature type="domain" description="Nitrite/sulphite reductase 4Fe-4S" evidence="8">
    <location>
        <begin position="128"/>
        <end position="274"/>
    </location>
</feature>
<sequence>MMMQPEHLTEKRYEKYKSALRPYDYFPEIETLDFESLAESDRVYLQDFGIFNSELEEEMFMLRVRVPGGRVGAENFKAIAELVEKHDLTLLLTARSGMQLHGIEPENVLELFNRINAMDGLSTWQTFGDNVRNIVTDPFDGRGRSCEIESYPIIQQLHGYFLKNPELVGMLPRRISIGITGMRENSWPLFSNDLFFGLAEREGEKGFNVYMGGKNTEVSKPADIFLPAEEVADFARAVVEAFNRYGLREKRMKSRLFHMIEHYGMEQVKAFIGEFYGKTWCPAGKSLLRKRHFSDFEPLSDGTYGYRYRTDYGLVTPQEIRAVSDYAAKYRADVRIGIDQQLYILGVPDKSVPFEVRDTSPTVVACAGSEYCPFSYWSIKEEAHYLPREELAEHDIKVGFSGCLKGCGRHKHADIGIVGLRNSKFGKNDRSARIFLGCEYTKGKRPAEVVFRTIPVGEMSTMVSLLVDEYKKSGADDFEAFTANVLNRFDESFVELFFLARRESGADIRLDPQQDPDTLLKQFGERYYVKIAEQDGFAKASDAIVKALWYAEEIAVVKHMDPSKRRSR</sequence>
<reference evidence="10 11" key="1">
    <citation type="submission" date="2023-03" db="EMBL/GenBank/DDBJ databases">
        <title>Description of Hydrogenimonas sp. ISO32.</title>
        <authorList>
            <person name="Mino S."/>
            <person name="Fukazawa S."/>
            <person name="Sawabe T."/>
        </authorList>
    </citation>
    <scope>NUCLEOTIDE SEQUENCE [LARGE SCALE GENOMIC DNA]</scope>
    <source>
        <strain evidence="10 11">ISO32</strain>
    </source>
</reference>
<evidence type="ECO:0000313" key="10">
    <source>
        <dbReference type="EMBL" id="BDY13248.1"/>
    </source>
</evidence>
<dbReference type="InterPro" id="IPR051329">
    <property type="entry name" value="NIR_SIR_4Fe-4S"/>
</dbReference>
<gene>
    <name evidence="10" type="primary">nirA</name>
    <name evidence="10" type="ORF">HCR_15600</name>
</gene>
<evidence type="ECO:0000256" key="1">
    <source>
        <dbReference type="ARBA" id="ARBA00010429"/>
    </source>
</evidence>
<dbReference type="Proteomes" id="UP001321445">
    <property type="component" value="Chromosome"/>
</dbReference>
<feature type="domain" description="Nitrite/Sulfite reductase ferredoxin-like" evidence="9">
    <location>
        <begin position="301"/>
        <end position="353"/>
    </location>
</feature>
<dbReference type="Gene3D" id="3.90.480.20">
    <property type="match status" value="1"/>
</dbReference>
<evidence type="ECO:0000256" key="2">
    <source>
        <dbReference type="ARBA" id="ARBA00022485"/>
    </source>
</evidence>
<keyword evidence="11" id="KW-1185">Reference proteome</keyword>
<proteinExistence type="inferred from homology"/>
<evidence type="ECO:0000256" key="5">
    <source>
        <dbReference type="ARBA" id="ARBA00023002"/>
    </source>
</evidence>
<accession>A0ABM8FLL4</accession>
<evidence type="ECO:0000259" key="9">
    <source>
        <dbReference type="Pfam" id="PF03460"/>
    </source>
</evidence>
<evidence type="ECO:0000313" key="11">
    <source>
        <dbReference type="Proteomes" id="UP001321445"/>
    </source>
</evidence>
<keyword evidence="2" id="KW-0004">4Fe-4S</keyword>
<protein>
    <submittedName>
        <fullName evidence="10">Ferredoxin--nitrite reductase</fullName>
    </submittedName>
</protein>
<dbReference type="SUPFAM" id="SSF55124">
    <property type="entry name" value="Nitrite/Sulfite reductase N-terminal domain-like"/>
    <property type="match status" value="2"/>
</dbReference>
<evidence type="ECO:0000256" key="7">
    <source>
        <dbReference type="ARBA" id="ARBA00023014"/>
    </source>
</evidence>
<dbReference type="Pfam" id="PF03460">
    <property type="entry name" value="NIR_SIR_ferr"/>
    <property type="match status" value="2"/>
</dbReference>
<dbReference type="InterPro" id="IPR006067">
    <property type="entry name" value="NO2/SO3_Rdtase_4Fe4S_dom"/>
</dbReference>
<dbReference type="PANTHER" id="PTHR32439">
    <property type="entry name" value="FERREDOXIN--NITRITE REDUCTASE, CHLOROPLASTIC"/>
    <property type="match status" value="1"/>
</dbReference>
<evidence type="ECO:0000256" key="3">
    <source>
        <dbReference type="ARBA" id="ARBA00022617"/>
    </source>
</evidence>
<comment type="similarity">
    <text evidence="1">Belongs to the nitrite and sulfite reductase 4Fe-4S domain family.</text>
</comment>
<evidence type="ECO:0000259" key="8">
    <source>
        <dbReference type="Pfam" id="PF01077"/>
    </source>
</evidence>
<evidence type="ECO:0000256" key="6">
    <source>
        <dbReference type="ARBA" id="ARBA00023004"/>
    </source>
</evidence>
<dbReference type="Gene3D" id="3.30.413.10">
    <property type="entry name" value="Sulfite Reductase Hemoprotein, domain 1"/>
    <property type="match status" value="2"/>
</dbReference>
<feature type="domain" description="Nitrite/Sulfite reductase ferredoxin-like" evidence="9">
    <location>
        <begin position="58"/>
        <end position="117"/>
    </location>
</feature>
<dbReference type="InterPro" id="IPR005117">
    <property type="entry name" value="NiRdtase/SiRdtase_haem-b_fer"/>
</dbReference>
<keyword evidence="4" id="KW-0479">Metal-binding</keyword>
<keyword evidence="5" id="KW-0560">Oxidoreductase</keyword>
<dbReference type="InterPro" id="IPR006066">
    <property type="entry name" value="NO2/SO3_Rdtase_FeS/sirohaem_BS"/>
</dbReference>